<reference evidence="1" key="1">
    <citation type="submission" date="2024-08" db="EMBL/GenBank/DDBJ databases">
        <title>Lentilactobacillus sp. nov., isolated from tree bark.</title>
        <authorList>
            <person name="Phuengjayaem S."/>
            <person name="Tanasupawat S."/>
        </authorList>
    </citation>
    <scope>NUCLEOTIDE SEQUENCE</scope>
    <source>
        <strain evidence="1">SPB1-3</strain>
    </source>
</reference>
<sequence length="257" mass="27968">MFHKIKRQLVALIFATAACFLFISTGNAQASIQTDFIDQMKAPIIKVSRENHLYASVMMAQAMLESDCGQSTLAIDGNNYFGVKGSYDGQSVTMGTQEMTSKGKTISTSAAFKKYPSIMDSVEDNAHILRNGTTDDPMLYSGTWTTNSLSASDAAMALSSTYATDMEYGNKLNHLIDNYHLDKLDTSPSSASINDKITAEVDRQLATSGTTTQSTNNAASKITNRKIVIASQRVFPNKTENTIVPKLLFPIEIATTK</sequence>
<gene>
    <name evidence="1" type="ORF">O0236_004220</name>
</gene>
<proteinExistence type="predicted"/>
<keyword evidence="2" id="KW-1185">Reference proteome</keyword>
<protein>
    <submittedName>
        <fullName evidence="1">Glucosaminidase domain-containing protein</fullName>
    </submittedName>
</protein>
<organism evidence="1 2">
    <name type="scientific">Lentilactobacillus terminaliae</name>
    <dbReference type="NCBI Taxonomy" id="3003483"/>
    <lineage>
        <taxon>Bacteria</taxon>
        <taxon>Bacillati</taxon>
        <taxon>Bacillota</taxon>
        <taxon>Bacilli</taxon>
        <taxon>Lactobacillales</taxon>
        <taxon>Lactobacillaceae</taxon>
        <taxon>Lentilactobacillus</taxon>
    </lineage>
</organism>
<accession>A0ACD5DH22</accession>
<dbReference type="Proteomes" id="UP001149860">
    <property type="component" value="Chromosome"/>
</dbReference>
<evidence type="ECO:0000313" key="2">
    <source>
        <dbReference type="Proteomes" id="UP001149860"/>
    </source>
</evidence>
<dbReference type="EMBL" id="CP168151">
    <property type="protein sequence ID" value="XFD40516.1"/>
    <property type="molecule type" value="Genomic_DNA"/>
</dbReference>
<name>A0ACD5DH22_9LACO</name>
<evidence type="ECO:0000313" key="1">
    <source>
        <dbReference type="EMBL" id="XFD40516.1"/>
    </source>
</evidence>